<dbReference type="InterPro" id="IPR036179">
    <property type="entry name" value="Ig-like_dom_sf"/>
</dbReference>
<dbReference type="Gene3D" id="2.60.40.10">
    <property type="entry name" value="Immunoglobulins"/>
    <property type="match status" value="2"/>
</dbReference>
<name>A0A8C4HI73_DICLA</name>
<evidence type="ECO:0000313" key="8">
    <source>
        <dbReference type="Ensembl" id="ENSDLAP00005042937.2"/>
    </source>
</evidence>
<dbReference type="InterPro" id="IPR013783">
    <property type="entry name" value="Ig-like_fold"/>
</dbReference>
<keyword evidence="9" id="KW-1185">Reference proteome</keyword>
<dbReference type="RefSeq" id="XP_051259803.1">
    <property type="nucleotide sequence ID" value="XM_051403843.1"/>
</dbReference>
<accession>A0A8C4HI73</accession>
<evidence type="ECO:0000256" key="5">
    <source>
        <dbReference type="SAM" id="Phobius"/>
    </source>
</evidence>
<feature type="chain" id="PRO_5035893585" description="Immunoglobulin domain-containing protein" evidence="6">
    <location>
        <begin position="21"/>
        <end position="358"/>
    </location>
</feature>
<feature type="signal peptide" evidence="6">
    <location>
        <begin position="1"/>
        <end position="20"/>
    </location>
</feature>
<evidence type="ECO:0000313" key="9">
    <source>
        <dbReference type="Proteomes" id="UP000694389"/>
    </source>
</evidence>
<reference evidence="8" key="1">
    <citation type="submission" date="2025-08" db="UniProtKB">
        <authorList>
            <consortium name="Ensembl"/>
        </authorList>
    </citation>
    <scope>IDENTIFICATION</scope>
</reference>
<evidence type="ECO:0000259" key="7">
    <source>
        <dbReference type="SMART" id="SM00409"/>
    </source>
</evidence>
<evidence type="ECO:0000256" key="2">
    <source>
        <dbReference type="ARBA" id="ARBA00022729"/>
    </source>
</evidence>
<evidence type="ECO:0000256" key="1">
    <source>
        <dbReference type="ARBA" id="ARBA00004370"/>
    </source>
</evidence>
<keyword evidence="3 5" id="KW-0472">Membrane</keyword>
<dbReference type="OrthoDB" id="8955135at2759"/>
<reference evidence="8" key="2">
    <citation type="submission" date="2025-09" db="UniProtKB">
        <authorList>
            <consortium name="Ensembl"/>
        </authorList>
    </citation>
    <scope>IDENTIFICATION</scope>
</reference>
<dbReference type="Ensembl" id="ENSDLAT00005045864.2">
    <property type="protein sequence ID" value="ENSDLAP00005042937.2"/>
    <property type="gene ID" value="ENSDLAG00005034674.1"/>
</dbReference>
<proteinExistence type="predicted"/>
<sequence>MSIFVILGLLVCTEAPGSSAVTPVFVQKGNYVLLNVMKADVLQDVYSVVWTFNKKDVLVRFSPGREPTVSPAYTGRVEFSVIDYSLKVKNLQEADSGVYTARVIRDIEEQTEYNVTVQGSSAVTPVFVQKGNDVLLNVEKADVLQDVFTVVWNFNKTDGIVRFSPGREPTVLSAYTGRVEFSVNDYSLKVKNLQEADSGVYTARVIGKKEESTEYNVTVQDAVSPVKLKVDSVSNSSDSCNLTVTCSTQDSHISSTFRCDTKTCSQEGGEQSEVTTSGASLHVYLVNHSIICNHSNQVSWTKDIEMAEHFCPQHAGSECVSAGISVCLVKTVVLSVGLIIMVSAVISVHIMEKLKKHK</sequence>
<keyword evidence="4" id="KW-0325">Glycoprotein</keyword>
<evidence type="ECO:0000256" key="3">
    <source>
        <dbReference type="ARBA" id="ARBA00023136"/>
    </source>
</evidence>
<keyword evidence="5" id="KW-1133">Transmembrane helix</keyword>
<dbReference type="PANTHER" id="PTHR12080">
    <property type="entry name" value="SIGNALING LYMPHOCYTIC ACTIVATION MOLECULE"/>
    <property type="match status" value="1"/>
</dbReference>
<gene>
    <name evidence="8" type="primary">LOC127365593</name>
</gene>
<comment type="subcellular location">
    <subcellularLocation>
        <location evidence="1">Membrane</location>
    </subcellularLocation>
</comment>
<evidence type="ECO:0000256" key="4">
    <source>
        <dbReference type="ARBA" id="ARBA00023180"/>
    </source>
</evidence>
<dbReference type="GeneTree" id="ENSGT01030000234540"/>
<dbReference type="InterPro" id="IPR003599">
    <property type="entry name" value="Ig_sub"/>
</dbReference>
<dbReference type="InterPro" id="IPR015631">
    <property type="entry name" value="CD2/SLAM_rcpt"/>
</dbReference>
<dbReference type="SMART" id="SM00409">
    <property type="entry name" value="IG"/>
    <property type="match status" value="2"/>
</dbReference>
<dbReference type="GeneID" id="127365593"/>
<dbReference type="SUPFAM" id="SSF48726">
    <property type="entry name" value="Immunoglobulin"/>
    <property type="match status" value="2"/>
</dbReference>
<protein>
    <recommendedName>
        <fullName evidence="7">Immunoglobulin domain-containing protein</fullName>
    </recommendedName>
</protein>
<feature type="domain" description="Immunoglobulin" evidence="7">
    <location>
        <begin position="21"/>
        <end position="118"/>
    </location>
</feature>
<evidence type="ECO:0000256" key="6">
    <source>
        <dbReference type="SAM" id="SignalP"/>
    </source>
</evidence>
<organism evidence="8 9">
    <name type="scientific">Dicentrarchus labrax</name>
    <name type="common">European seabass</name>
    <name type="synonym">Morone labrax</name>
    <dbReference type="NCBI Taxonomy" id="13489"/>
    <lineage>
        <taxon>Eukaryota</taxon>
        <taxon>Metazoa</taxon>
        <taxon>Chordata</taxon>
        <taxon>Craniata</taxon>
        <taxon>Vertebrata</taxon>
        <taxon>Euteleostomi</taxon>
        <taxon>Actinopterygii</taxon>
        <taxon>Neopterygii</taxon>
        <taxon>Teleostei</taxon>
        <taxon>Neoteleostei</taxon>
        <taxon>Acanthomorphata</taxon>
        <taxon>Eupercaria</taxon>
        <taxon>Moronidae</taxon>
        <taxon>Dicentrarchus</taxon>
    </lineage>
</organism>
<feature type="domain" description="Immunoglobulin" evidence="7">
    <location>
        <begin position="123"/>
        <end position="220"/>
    </location>
</feature>
<keyword evidence="2 6" id="KW-0732">Signal</keyword>
<dbReference type="PANTHER" id="PTHR12080:SF80">
    <property type="entry name" value="IMMUNOGLOBULIN V-SET DOMAIN-CONTAINING PROTEIN"/>
    <property type="match status" value="1"/>
</dbReference>
<keyword evidence="5" id="KW-0812">Transmembrane</keyword>
<dbReference type="Proteomes" id="UP000694389">
    <property type="component" value="Unassembled WGS sequence"/>
</dbReference>
<dbReference type="Pfam" id="PF07686">
    <property type="entry name" value="V-set"/>
    <property type="match status" value="2"/>
</dbReference>
<dbReference type="InterPro" id="IPR013106">
    <property type="entry name" value="Ig_V-set"/>
</dbReference>
<feature type="transmembrane region" description="Helical" evidence="5">
    <location>
        <begin position="332"/>
        <end position="351"/>
    </location>
</feature>
<dbReference type="GO" id="GO:0016020">
    <property type="term" value="C:membrane"/>
    <property type="evidence" value="ECO:0007669"/>
    <property type="project" value="UniProtKB-SubCell"/>
</dbReference>
<dbReference type="OMA" id="HELMINS"/>
<dbReference type="AlphaFoldDB" id="A0A8C4HI73"/>